<dbReference type="RefSeq" id="WP_061921464.1">
    <property type="nucleotide sequence ID" value="NZ_LTEB01000022.1"/>
</dbReference>
<accession>A0ABR5VAG0</accession>
<sequence>MPHEIPLAEAIAHLKEIEGRYQALYRYVNAPENIRRRLKDGAAHAHHVASRTSAYERKTRNVHPDHA</sequence>
<proteinExistence type="predicted"/>
<dbReference type="EMBL" id="LTEB01000022">
    <property type="protein sequence ID" value="KXU18589.1"/>
    <property type="molecule type" value="Genomic_DNA"/>
</dbReference>
<feature type="region of interest" description="Disordered" evidence="1">
    <location>
        <begin position="40"/>
        <end position="67"/>
    </location>
</feature>
<reference evidence="2 3" key="1">
    <citation type="journal article" date="2016" name="Int. J. Syst. Evol. Microbiol.">
        <title>Resolving the Complexity of Human Skin Metagenomes Using Single-Molecule Sequencing.</title>
        <authorList>
            <consortium name="NISC Comparative Sequencing Program"/>
            <person name="Tsai Y.C."/>
            <person name="Conlan S."/>
            <person name="Deming C."/>
            <person name="Segre J.A."/>
            <person name="Kong H.H."/>
            <person name="Korlach J."/>
            <person name="Oh J."/>
        </authorList>
    </citation>
    <scope>NUCLEOTIDE SEQUENCE [LARGE SCALE GENOMIC DNA]</scope>
    <source>
        <strain evidence="2 3">1B08</strain>
    </source>
</reference>
<dbReference type="Proteomes" id="UP000070339">
    <property type="component" value="Unassembled WGS sequence"/>
</dbReference>
<feature type="compositionally biased region" description="Basic and acidic residues" evidence="1">
    <location>
        <begin position="54"/>
        <end position="67"/>
    </location>
</feature>
<evidence type="ECO:0000313" key="2">
    <source>
        <dbReference type="EMBL" id="KXU18589.1"/>
    </source>
</evidence>
<name>A0ABR5VAG0_9CORY</name>
<protein>
    <submittedName>
        <fullName evidence="2">Uncharacterized protein</fullName>
    </submittedName>
</protein>
<evidence type="ECO:0000256" key="1">
    <source>
        <dbReference type="SAM" id="MobiDB-lite"/>
    </source>
</evidence>
<organism evidence="2 3">
    <name type="scientific">Corynebacterium simulans</name>
    <dbReference type="NCBI Taxonomy" id="146827"/>
    <lineage>
        <taxon>Bacteria</taxon>
        <taxon>Bacillati</taxon>
        <taxon>Actinomycetota</taxon>
        <taxon>Actinomycetes</taxon>
        <taxon>Mycobacteriales</taxon>
        <taxon>Corynebacteriaceae</taxon>
        <taxon>Corynebacterium</taxon>
    </lineage>
</organism>
<gene>
    <name evidence="2" type="ORF">WM41_0859</name>
</gene>
<comment type="caution">
    <text evidence="2">The sequence shown here is derived from an EMBL/GenBank/DDBJ whole genome shotgun (WGS) entry which is preliminary data.</text>
</comment>
<evidence type="ECO:0000313" key="3">
    <source>
        <dbReference type="Proteomes" id="UP000070339"/>
    </source>
</evidence>
<keyword evidence="3" id="KW-1185">Reference proteome</keyword>